<evidence type="ECO:0008006" key="4">
    <source>
        <dbReference type="Google" id="ProtNLM"/>
    </source>
</evidence>
<protein>
    <recommendedName>
        <fullName evidence="4">DUF5367 domain-containing protein</fullName>
    </recommendedName>
</protein>
<dbReference type="InterPro" id="IPR020509">
    <property type="entry name" value="Uncharacterised_YnzE"/>
</dbReference>
<feature type="transmembrane region" description="Helical" evidence="1">
    <location>
        <begin position="101"/>
        <end position="118"/>
    </location>
</feature>
<feature type="transmembrane region" description="Helical" evidence="1">
    <location>
        <begin position="67"/>
        <end position="86"/>
    </location>
</feature>
<gene>
    <name evidence="2" type="ORF">GDS87_09475</name>
</gene>
<dbReference type="Proteomes" id="UP000373269">
    <property type="component" value="Chromosome"/>
</dbReference>
<feature type="transmembrane region" description="Helical" evidence="1">
    <location>
        <begin position="32"/>
        <end position="55"/>
    </location>
</feature>
<name>A0ABX6DDX6_9BACI</name>
<dbReference type="Pfam" id="PF17329">
    <property type="entry name" value="DUF5367"/>
    <property type="match status" value="1"/>
</dbReference>
<organism evidence="2 3">
    <name type="scientific">Lysinibacillus pakistanensis</name>
    <dbReference type="NCBI Taxonomy" id="759811"/>
    <lineage>
        <taxon>Bacteria</taxon>
        <taxon>Bacillati</taxon>
        <taxon>Bacillota</taxon>
        <taxon>Bacilli</taxon>
        <taxon>Bacillales</taxon>
        <taxon>Bacillaceae</taxon>
        <taxon>Lysinibacillus</taxon>
    </lineage>
</organism>
<keyword evidence="1" id="KW-0812">Transmembrane</keyword>
<keyword evidence="1" id="KW-1133">Transmembrane helix</keyword>
<dbReference type="RefSeq" id="WP_369595396.1">
    <property type="nucleotide sequence ID" value="NZ_CP045835.1"/>
</dbReference>
<evidence type="ECO:0000256" key="1">
    <source>
        <dbReference type="SAM" id="Phobius"/>
    </source>
</evidence>
<evidence type="ECO:0000313" key="2">
    <source>
        <dbReference type="EMBL" id="QGG51179.1"/>
    </source>
</evidence>
<keyword evidence="3" id="KW-1185">Reference proteome</keyword>
<dbReference type="EMBL" id="CP045835">
    <property type="protein sequence ID" value="QGG51179.1"/>
    <property type="molecule type" value="Genomic_DNA"/>
</dbReference>
<proteinExistence type="predicted"/>
<accession>A0ABX6DDX6</accession>
<reference evidence="2 3" key="1">
    <citation type="submission" date="2019-11" db="EMBL/GenBank/DDBJ databases">
        <title>Whole Genome Sequencing and Comparative Genomic Analyses of Lysinibacillus pakistanensis LZH-9, a Halotolerant Strain with Excellent COD Removal Capability.</title>
        <authorList>
            <person name="Zhou H."/>
        </authorList>
    </citation>
    <scope>NUCLEOTIDE SEQUENCE [LARGE SCALE GENOMIC DNA]</scope>
    <source>
        <strain evidence="2 3">LZH-9</strain>
    </source>
</reference>
<sequence length="130" mass="15216">MPFFLLWGFFIWLAASTFFRLAGPFFFTLEHPLIIMCTYLFVVPVIWMVTIPIYSIKNCTGIRRLQAAIYIALPGMLIDAIVLLYFDKIFTNLSADMDRFFASWLLWAYALIILTGCAKNSFRLQFKRVY</sequence>
<keyword evidence="1" id="KW-0472">Membrane</keyword>
<evidence type="ECO:0000313" key="3">
    <source>
        <dbReference type="Proteomes" id="UP000373269"/>
    </source>
</evidence>